<evidence type="ECO:0000313" key="1">
    <source>
        <dbReference type="EMBL" id="SDI48137.1"/>
    </source>
</evidence>
<keyword evidence="2" id="KW-1185">Reference proteome</keyword>
<gene>
    <name evidence="1" type="ORF">SAMN05216272_11016</name>
</gene>
<evidence type="ECO:0008006" key="3">
    <source>
        <dbReference type="Google" id="ProtNLM"/>
    </source>
</evidence>
<reference evidence="2" key="1">
    <citation type="submission" date="2016-10" db="EMBL/GenBank/DDBJ databases">
        <authorList>
            <person name="Varghese N."/>
            <person name="Submissions S."/>
        </authorList>
    </citation>
    <scope>NUCLEOTIDE SEQUENCE [LARGE SCALE GENOMIC DNA]</scope>
    <source>
        <strain evidence="2">CCM 7469</strain>
    </source>
</reference>
<sequence length="99" mass="10617">MAGGFGLVQLPLDGPLLSLPAWVLELTRLPVRILAGDSDGLTPAERARPLHELLPGSLFEVLASCGHQLMLERPQIVTRHLRELLTALPAGDRVTASHG</sequence>
<dbReference type="Gene3D" id="3.40.50.1820">
    <property type="entry name" value="alpha/beta hydrolase"/>
    <property type="match status" value="1"/>
</dbReference>
<dbReference type="EMBL" id="FNDS01000010">
    <property type="protein sequence ID" value="SDI48137.1"/>
    <property type="molecule type" value="Genomic_DNA"/>
</dbReference>
<dbReference type="AlphaFoldDB" id="A0A1G8KXQ6"/>
<dbReference type="Proteomes" id="UP000199636">
    <property type="component" value="Unassembled WGS sequence"/>
</dbReference>
<protein>
    <recommendedName>
        <fullName evidence="3">Alpha/beta hydrolase family protein</fullName>
    </recommendedName>
</protein>
<evidence type="ECO:0000313" key="2">
    <source>
        <dbReference type="Proteomes" id="UP000199636"/>
    </source>
</evidence>
<dbReference type="SUPFAM" id="SSF53474">
    <property type="entry name" value="alpha/beta-Hydrolases"/>
    <property type="match status" value="1"/>
</dbReference>
<organism evidence="1 2">
    <name type="scientific">Pseudomonas panipatensis</name>
    <dbReference type="NCBI Taxonomy" id="428992"/>
    <lineage>
        <taxon>Bacteria</taxon>
        <taxon>Pseudomonadati</taxon>
        <taxon>Pseudomonadota</taxon>
        <taxon>Gammaproteobacteria</taxon>
        <taxon>Pseudomonadales</taxon>
        <taxon>Pseudomonadaceae</taxon>
        <taxon>Pseudomonas</taxon>
    </lineage>
</organism>
<accession>A0A1G8KXQ6</accession>
<proteinExistence type="predicted"/>
<dbReference type="STRING" id="428992.SAMN05216272_11016"/>
<dbReference type="InterPro" id="IPR029058">
    <property type="entry name" value="AB_hydrolase_fold"/>
</dbReference>
<name>A0A1G8KXQ6_9PSED</name>